<keyword evidence="3" id="KW-1185">Reference proteome</keyword>
<name>A0ABR8Q6R3_9CLOT</name>
<dbReference type="InterPro" id="IPR051534">
    <property type="entry name" value="CBASS_pafABC_assoc_protein"/>
</dbReference>
<dbReference type="PROSITE" id="PS52050">
    <property type="entry name" value="WYL"/>
    <property type="match status" value="1"/>
</dbReference>
<dbReference type="Proteomes" id="UP000640335">
    <property type="component" value="Unassembled WGS sequence"/>
</dbReference>
<dbReference type="PANTHER" id="PTHR34580:SF1">
    <property type="entry name" value="PROTEIN PAFC"/>
    <property type="match status" value="1"/>
</dbReference>
<dbReference type="Pfam" id="PF13280">
    <property type="entry name" value="WYL"/>
    <property type="match status" value="1"/>
</dbReference>
<evidence type="ECO:0000313" key="2">
    <source>
        <dbReference type="EMBL" id="MBD7916079.1"/>
    </source>
</evidence>
<dbReference type="EMBL" id="JACSQZ010000058">
    <property type="protein sequence ID" value="MBD7916079.1"/>
    <property type="molecule type" value="Genomic_DNA"/>
</dbReference>
<sequence length="320" mass="38792">MEFKSEKVRRILSIYERLNKGESIIKSKEARRFNVDPKSIQRDIDDLRNYFEESDNNVIYDRKLRSYRISKKIGYNFADRDIYVLSKILLESRAFTKMEMDRILEILKALSEDKNKIEKMISNDRFNYTPPKHNRNIIDFIWDVNYSIRMHREVKVKYRRQDNSVREYNIRPLGLVFNEYYFYVIGEIVGKESNHSIVFRVDRFEEYKITETKFIPYEDKLKEGEFSKRIQFMYTGELISIQFKFWGDSLEAVLDRLPTAKVIEEFYDNGKKIVLIKAEVYGEGVKRWILSQKEYLEVVRPESYRNDIKETIKKMYELYK</sequence>
<gene>
    <name evidence="2" type="ORF">H9660_13070</name>
</gene>
<protein>
    <submittedName>
        <fullName evidence="2">WYL domain-containing protein</fullName>
    </submittedName>
</protein>
<dbReference type="RefSeq" id="WP_191750828.1">
    <property type="nucleotide sequence ID" value="NZ_JACSQZ010000058.1"/>
</dbReference>
<accession>A0ABR8Q6R3</accession>
<proteinExistence type="predicted"/>
<dbReference type="PANTHER" id="PTHR34580">
    <property type="match status" value="1"/>
</dbReference>
<dbReference type="InterPro" id="IPR026881">
    <property type="entry name" value="WYL_dom"/>
</dbReference>
<evidence type="ECO:0000259" key="1">
    <source>
        <dbReference type="Pfam" id="PF13280"/>
    </source>
</evidence>
<reference evidence="2 3" key="1">
    <citation type="submission" date="2020-08" db="EMBL/GenBank/DDBJ databases">
        <title>A Genomic Blueprint of the Chicken Gut Microbiome.</title>
        <authorList>
            <person name="Gilroy R."/>
            <person name="Ravi A."/>
            <person name="Getino M."/>
            <person name="Pursley I."/>
            <person name="Horton D.L."/>
            <person name="Alikhan N.-F."/>
            <person name="Baker D."/>
            <person name="Gharbi K."/>
            <person name="Hall N."/>
            <person name="Watson M."/>
            <person name="Adriaenssens E.M."/>
            <person name="Foster-Nyarko E."/>
            <person name="Jarju S."/>
            <person name="Secka A."/>
            <person name="Antonio M."/>
            <person name="Oren A."/>
            <person name="Chaudhuri R."/>
            <person name="La Ragione R.M."/>
            <person name="Hildebrand F."/>
            <person name="Pallen M.J."/>
        </authorList>
    </citation>
    <scope>NUCLEOTIDE SEQUENCE [LARGE SCALE GENOMIC DNA]</scope>
    <source>
        <strain evidence="2 3">Sa3CUN1</strain>
    </source>
</reference>
<comment type="caution">
    <text evidence="2">The sequence shown here is derived from an EMBL/GenBank/DDBJ whole genome shotgun (WGS) entry which is preliminary data.</text>
</comment>
<organism evidence="2 3">
    <name type="scientific">Clostridium gallinarum</name>
    <dbReference type="NCBI Taxonomy" id="2762246"/>
    <lineage>
        <taxon>Bacteria</taxon>
        <taxon>Bacillati</taxon>
        <taxon>Bacillota</taxon>
        <taxon>Clostridia</taxon>
        <taxon>Eubacteriales</taxon>
        <taxon>Clostridiaceae</taxon>
        <taxon>Clostridium</taxon>
    </lineage>
</organism>
<evidence type="ECO:0000313" key="3">
    <source>
        <dbReference type="Proteomes" id="UP000640335"/>
    </source>
</evidence>
<feature type="domain" description="WYL" evidence="1">
    <location>
        <begin position="147"/>
        <end position="208"/>
    </location>
</feature>